<dbReference type="Proteomes" id="UP000326852">
    <property type="component" value="Unassembled WGS sequence"/>
</dbReference>
<evidence type="ECO:0000313" key="2">
    <source>
        <dbReference type="EMBL" id="KAD4059790.1"/>
    </source>
</evidence>
<comment type="caution">
    <text evidence="2">The sequence shown here is derived from an EMBL/GenBank/DDBJ whole genome shotgun (WGS) entry which is preliminary data.</text>
</comment>
<dbReference type="Pfam" id="PF14028">
    <property type="entry name" value="Lant_dehydr_C"/>
    <property type="match status" value="1"/>
</dbReference>
<reference evidence="2 3" key="1">
    <citation type="submission" date="2019-08" db="EMBL/GenBank/DDBJ databases">
        <title>Arthrobacter sp. nov., isolated from plateau pika and Tibetan wild ass.</title>
        <authorList>
            <person name="Ge Y."/>
        </authorList>
    </citation>
    <scope>NUCLEOTIDE SEQUENCE [LARGE SCALE GENOMIC DNA]</scope>
    <source>
        <strain evidence="2 3">785</strain>
    </source>
</reference>
<protein>
    <recommendedName>
        <fullName evidence="1">Thiopeptide-type bacteriocin biosynthesis domain-containing protein</fullName>
    </recommendedName>
</protein>
<accession>A0A5N6MSQ4</accession>
<proteinExistence type="predicted"/>
<organism evidence="2 3">
    <name type="scientific">Arthrobacter yangruifuii</name>
    <dbReference type="NCBI Taxonomy" id="2606616"/>
    <lineage>
        <taxon>Bacteria</taxon>
        <taxon>Bacillati</taxon>
        <taxon>Actinomycetota</taxon>
        <taxon>Actinomycetes</taxon>
        <taxon>Micrococcales</taxon>
        <taxon>Micrococcaceae</taxon>
        <taxon>Arthrobacter</taxon>
    </lineage>
</organism>
<keyword evidence="3" id="KW-1185">Reference proteome</keyword>
<dbReference type="AlphaFoldDB" id="A0A5N6MSQ4"/>
<evidence type="ECO:0000313" key="3">
    <source>
        <dbReference type="Proteomes" id="UP000326852"/>
    </source>
</evidence>
<name>A0A5N6MSQ4_9MICC</name>
<gene>
    <name evidence="2" type="ORF">GD627_01475</name>
</gene>
<feature type="domain" description="Thiopeptide-type bacteriocin biosynthesis" evidence="1">
    <location>
        <begin position="30"/>
        <end position="301"/>
    </location>
</feature>
<evidence type="ECO:0000259" key="1">
    <source>
        <dbReference type="Pfam" id="PF14028"/>
    </source>
</evidence>
<dbReference type="EMBL" id="VTFX01000001">
    <property type="protein sequence ID" value="KAD4059790.1"/>
    <property type="molecule type" value="Genomic_DNA"/>
</dbReference>
<dbReference type="InterPro" id="IPR023809">
    <property type="entry name" value="Thiopep_bacteriocin_synth_dom"/>
</dbReference>
<sequence>MAMTQPAALRIPSRTSPHLAWWNLTVDAGGFELADRIIGELVTPLIAQARLWGGQRWFYTRRMQPSNAQVRLRVLAPPETLDRLKSLLGALQEQSGDPVRSLAVEHGLSEPVLDRTVGTDALPPTVEADVARYGGVDGLALAEEVFELSSDLCLWATARFAKAQNRSALASLLLFDSAYAMMKGPRASTWPDRRRVSWEYYWDSHLHSCTASDPRAAGVQKATGAQAQAQLMPVHRLMMATASESAVTNWRRRWLRTIDTYLYRADKAGASRSAQHLTVYQAHGLLNRLGFTLRQEALIGVYARTWSREKETELAETT</sequence>